<keyword evidence="1" id="KW-0472">Membrane</keyword>
<proteinExistence type="predicted"/>
<sequence length="114" mass="12655">MPRSAVRPASAPTMRPGLRAPLTVLARPVRSTSAVRGPATVARPMPLSTVRPINVTRWNFEDIVSTSFLFLVVRPLFLVAMPFAPSSVLCFLMLVSRVAKKRLLEDWEDRPVEA</sequence>
<dbReference type="EMBL" id="CAXAMN010022473">
    <property type="protein sequence ID" value="CAK9069999.1"/>
    <property type="molecule type" value="Genomic_DNA"/>
</dbReference>
<comment type="caution">
    <text evidence="2">The sequence shown here is derived from an EMBL/GenBank/DDBJ whole genome shotgun (WGS) entry which is preliminary data.</text>
</comment>
<gene>
    <name evidence="2" type="ORF">CCMP2556_LOCUS34414</name>
</gene>
<keyword evidence="1" id="KW-0812">Transmembrane</keyword>
<accession>A0ABP0P585</accession>
<evidence type="ECO:0000313" key="3">
    <source>
        <dbReference type="Proteomes" id="UP001642484"/>
    </source>
</evidence>
<reference evidence="2 3" key="1">
    <citation type="submission" date="2024-02" db="EMBL/GenBank/DDBJ databases">
        <authorList>
            <person name="Chen Y."/>
            <person name="Shah S."/>
            <person name="Dougan E. K."/>
            <person name="Thang M."/>
            <person name="Chan C."/>
        </authorList>
    </citation>
    <scope>NUCLEOTIDE SEQUENCE [LARGE SCALE GENOMIC DNA]</scope>
</reference>
<evidence type="ECO:0000256" key="1">
    <source>
        <dbReference type="SAM" id="Phobius"/>
    </source>
</evidence>
<feature type="transmembrane region" description="Helical" evidence="1">
    <location>
        <begin position="68"/>
        <end position="95"/>
    </location>
</feature>
<name>A0ABP0P585_9DINO</name>
<protein>
    <submittedName>
        <fullName evidence="2">Uncharacterized protein</fullName>
    </submittedName>
</protein>
<organism evidence="2 3">
    <name type="scientific">Durusdinium trenchii</name>
    <dbReference type="NCBI Taxonomy" id="1381693"/>
    <lineage>
        <taxon>Eukaryota</taxon>
        <taxon>Sar</taxon>
        <taxon>Alveolata</taxon>
        <taxon>Dinophyceae</taxon>
        <taxon>Suessiales</taxon>
        <taxon>Symbiodiniaceae</taxon>
        <taxon>Durusdinium</taxon>
    </lineage>
</organism>
<keyword evidence="1" id="KW-1133">Transmembrane helix</keyword>
<keyword evidence="3" id="KW-1185">Reference proteome</keyword>
<dbReference type="Proteomes" id="UP001642484">
    <property type="component" value="Unassembled WGS sequence"/>
</dbReference>
<evidence type="ECO:0000313" key="2">
    <source>
        <dbReference type="EMBL" id="CAK9069999.1"/>
    </source>
</evidence>